<feature type="region of interest" description="Disordered" evidence="1">
    <location>
        <begin position="1"/>
        <end position="21"/>
    </location>
</feature>
<dbReference type="RefSeq" id="WP_344419601.1">
    <property type="nucleotide sequence ID" value="NZ_BAAANN010000013.1"/>
</dbReference>
<feature type="compositionally biased region" description="Polar residues" evidence="1">
    <location>
        <begin position="1"/>
        <end position="11"/>
    </location>
</feature>
<evidence type="ECO:0000256" key="1">
    <source>
        <dbReference type="SAM" id="MobiDB-lite"/>
    </source>
</evidence>
<evidence type="ECO:0000313" key="2">
    <source>
        <dbReference type="EMBL" id="GAA1962005.1"/>
    </source>
</evidence>
<keyword evidence="3" id="KW-1185">Reference proteome</keyword>
<gene>
    <name evidence="2" type="ORF">GCM10009754_36410</name>
</gene>
<dbReference type="Proteomes" id="UP001501116">
    <property type="component" value="Unassembled WGS sequence"/>
</dbReference>
<proteinExistence type="predicted"/>
<evidence type="ECO:0000313" key="3">
    <source>
        <dbReference type="Proteomes" id="UP001501116"/>
    </source>
</evidence>
<reference evidence="2 3" key="1">
    <citation type="journal article" date="2019" name="Int. J. Syst. Evol. Microbiol.">
        <title>The Global Catalogue of Microorganisms (GCM) 10K type strain sequencing project: providing services to taxonomists for standard genome sequencing and annotation.</title>
        <authorList>
            <consortium name="The Broad Institute Genomics Platform"/>
            <consortium name="The Broad Institute Genome Sequencing Center for Infectious Disease"/>
            <person name="Wu L."/>
            <person name="Ma J."/>
        </authorList>
    </citation>
    <scope>NUCLEOTIDE SEQUENCE [LARGE SCALE GENOMIC DNA]</scope>
    <source>
        <strain evidence="2 3">JCM 14545</strain>
    </source>
</reference>
<name>A0ABN2R1T9_9PSEU</name>
<sequence>MSTNTNNNTPAGTWEPEVPNEDGFEVWSFSTTYDTGAENYYAEIEATKDGWFTWTVGEAFPGGRLLAEHDAPTFEEAQQQAALRFAKEVNR</sequence>
<comment type="caution">
    <text evidence="2">The sequence shown here is derived from an EMBL/GenBank/DDBJ whole genome shotgun (WGS) entry which is preliminary data.</text>
</comment>
<organism evidence="2 3">
    <name type="scientific">Amycolatopsis minnesotensis</name>
    <dbReference type="NCBI Taxonomy" id="337894"/>
    <lineage>
        <taxon>Bacteria</taxon>
        <taxon>Bacillati</taxon>
        <taxon>Actinomycetota</taxon>
        <taxon>Actinomycetes</taxon>
        <taxon>Pseudonocardiales</taxon>
        <taxon>Pseudonocardiaceae</taxon>
        <taxon>Amycolatopsis</taxon>
    </lineage>
</organism>
<protein>
    <submittedName>
        <fullName evidence="2">Uncharacterized protein</fullName>
    </submittedName>
</protein>
<dbReference type="EMBL" id="BAAANN010000013">
    <property type="protein sequence ID" value="GAA1962005.1"/>
    <property type="molecule type" value="Genomic_DNA"/>
</dbReference>
<accession>A0ABN2R1T9</accession>